<evidence type="ECO:0000256" key="1">
    <source>
        <dbReference type="ARBA" id="ARBA00023186"/>
    </source>
</evidence>
<keyword evidence="1" id="KW-0143">Chaperone</keyword>
<accession>A0A9E7KDZ0</accession>
<dbReference type="InterPro" id="IPR003103">
    <property type="entry name" value="BAG_domain"/>
</dbReference>
<organism evidence="3 4">
    <name type="scientific">Musa troglodytarum</name>
    <name type="common">fe'i banana</name>
    <dbReference type="NCBI Taxonomy" id="320322"/>
    <lineage>
        <taxon>Eukaryota</taxon>
        <taxon>Viridiplantae</taxon>
        <taxon>Streptophyta</taxon>
        <taxon>Embryophyta</taxon>
        <taxon>Tracheophyta</taxon>
        <taxon>Spermatophyta</taxon>
        <taxon>Magnoliopsida</taxon>
        <taxon>Liliopsida</taxon>
        <taxon>Zingiberales</taxon>
        <taxon>Musaceae</taxon>
        <taxon>Musa</taxon>
    </lineage>
</organism>
<dbReference type="AlphaFoldDB" id="A0A9E7KDZ0"/>
<dbReference type="PANTHER" id="PTHR33322:SF16">
    <property type="entry name" value="BAG FAMILY MOLECULAR CHAPERONE REGULATOR 6"/>
    <property type="match status" value="1"/>
</dbReference>
<dbReference type="Proteomes" id="UP001055439">
    <property type="component" value="Chromosome 6"/>
</dbReference>
<dbReference type="SUPFAM" id="SSF63491">
    <property type="entry name" value="BAG domain"/>
    <property type="match status" value="1"/>
</dbReference>
<sequence length="58" mass="6647">MNLLLQLDTIRGLHQSVRDLRKSVARELTILQEKLDLLGSPVIMGHEKMKLKHASHSF</sequence>
<evidence type="ECO:0000313" key="3">
    <source>
        <dbReference type="EMBL" id="URE13941.1"/>
    </source>
</evidence>
<keyword evidence="4" id="KW-1185">Reference proteome</keyword>
<reference evidence="3" key="1">
    <citation type="submission" date="2022-05" db="EMBL/GenBank/DDBJ databases">
        <title>The Musa troglodytarum L. genome provides insights into the mechanism of non-climacteric behaviour and enrichment of carotenoids.</title>
        <authorList>
            <person name="Wang J."/>
        </authorList>
    </citation>
    <scope>NUCLEOTIDE SEQUENCE</scope>
    <source>
        <tissue evidence="3">Leaf</tissue>
    </source>
</reference>
<dbReference type="EMBL" id="CP097508">
    <property type="protein sequence ID" value="URE13941.1"/>
    <property type="molecule type" value="Genomic_DNA"/>
</dbReference>
<evidence type="ECO:0000313" key="4">
    <source>
        <dbReference type="Proteomes" id="UP001055439"/>
    </source>
</evidence>
<dbReference type="PROSITE" id="PS51035">
    <property type="entry name" value="BAG"/>
    <property type="match status" value="1"/>
</dbReference>
<proteinExistence type="predicted"/>
<dbReference type="GO" id="GO:0051087">
    <property type="term" value="F:protein-folding chaperone binding"/>
    <property type="evidence" value="ECO:0007669"/>
    <property type="project" value="InterPro"/>
</dbReference>
<dbReference type="Pfam" id="PF02179">
    <property type="entry name" value="BAG"/>
    <property type="match status" value="1"/>
</dbReference>
<dbReference type="GO" id="GO:0009506">
    <property type="term" value="C:plasmodesma"/>
    <property type="evidence" value="ECO:0007669"/>
    <property type="project" value="TreeGrafter"/>
</dbReference>
<evidence type="ECO:0000259" key="2">
    <source>
        <dbReference type="PROSITE" id="PS51035"/>
    </source>
</evidence>
<name>A0A9E7KDZ0_9LILI</name>
<dbReference type="PANTHER" id="PTHR33322">
    <property type="entry name" value="BAG DOMAIN CONTAINING PROTEIN, EXPRESSED"/>
    <property type="match status" value="1"/>
</dbReference>
<dbReference type="GO" id="GO:0006457">
    <property type="term" value="P:protein folding"/>
    <property type="evidence" value="ECO:0007669"/>
    <property type="project" value="TreeGrafter"/>
</dbReference>
<dbReference type="OrthoDB" id="787121at2759"/>
<gene>
    <name evidence="3" type="ORF">MUK42_02779</name>
</gene>
<dbReference type="InterPro" id="IPR040400">
    <property type="entry name" value="BAG5/6/7/8"/>
</dbReference>
<feature type="domain" description="BAG" evidence="2">
    <location>
        <begin position="1"/>
        <end position="39"/>
    </location>
</feature>
<protein>
    <recommendedName>
        <fullName evidence="2">BAG domain-containing protein</fullName>
    </recommendedName>
</protein>